<dbReference type="FunFam" id="3.40.50.300:FF:000117">
    <property type="entry name" value="Putative DNA repair helicase rad25"/>
    <property type="match status" value="1"/>
</dbReference>
<dbReference type="InterPro" id="IPR001650">
    <property type="entry name" value="Helicase_C-like"/>
</dbReference>
<dbReference type="InterPro" id="IPR001161">
    <property type="entry name" value="XPB/Ssl2"/>
</dbReference>
<evidence type="ECO:0000256" key="1">
    <source>
        <dbReference type="ARBA" id="ARBA00004123"/>
    </source>
</evidence>
<evidence type="ECO:0000256" key="9">
    <source>
        <dbReference type="ARBA" id="ARBA00023204"/>
    </source>
</evidence>
<dbReference type="InterPro" id="IPR050615">
    <property type="entry name" value="ATP-dep_DNA_Helicase"/>
</dbReference>
<dbReference type="GO" id="GO:0016787">
    <property type="term" value="F:hydrolase activity"/>
    <property type="evidence" value="ECO:0007669"/>
    <property type="project" value="UniProtKB-KW"/>
</dbReference>
<evidence type="ECO:0000256" key="3">
    <source>
        <dbReference type="ARBA" id="ARBA00022741"/>
    </source>
</evidence>
<evidence type="ECO:0000256" key="4">
    <source>
        <dbReference type="ARBA" id="ARBA00022763"/>
    </source>
</evidence>
<keyword evidence="5" id="KW-0378">Hydrolase</keyword>
<proteinExistence type="evidence at transcript level"/>
<keyword evidence="4" id="KW-0227">DNA damage</keyword>
<dbReference type="CDD" id="cd18789">
    <property type="entry name" value="SF2_C_XPB"/>
    <property type="match status" value="1"/>
</dbReference>
<dbReference type="FunFam" id="3.40.50.300:FF:000077">
    <property type="entry name" value="Probable DNA repair helicase RAD25"/>
    <property type="match status" value="1"/>
</dbReference>
<dbReference type="InterPro" id="IPR006935">
    <property type="entry name" value="Helicase/UvrB_N"/>
</dbReference>
<keyword evidence="10" id="KW-0413">Isomerase</keyword>
<dbReference type="AlphaFoldDB" id="A0A516AG45"/>
<dbReference type="PANTHER" id="PTHR11274:SF0">
    <property type="entry name" value="GENERAL TRANSCRIPTION AND DNA REPAIR FACTOR IIH HELICASE SUBUNIT XPB"/>
    <property type="match status" value="1"/>
</dbReference>
<dbReference type="Pfam" id="PF16203">
    <property type="entry name" value="ERCC3_RAD25_C"/>
    <property type="match status" value="1"/>
</dbReference>
<name>A0A516AG45_LINPO</name>
<dbReference type="PROSITE" id="PS51194">
    <property type="entry name" value="HELICASE_CTER"/>
    <property type="match status" value="1"/>
</dbReference>
<evidence type="ECO:0000259" key="16">
    <source>
        <dbReference type="PROSITE" id="PS51192"/>
    </source>
</evidence>
<keyword evidence="3" id="KW-0547">Nucleotide-binding</keyword>
<dbReference type="GO" id="GO:0006367">
    <property type="term" value="P:transcription initiation at RNA polymerase II promoter"/>
    <property type="evidence" value="ECO:0007669"/>
    <property type="project" value="InterPro"/>
</dbReference>
<feature type="region of interest" description="Disordered" evidence="15">
    <location>
        <begin position="1"/>
        <end position="73"/>
    </location>
</feature>
<evidence type="ECO:0000256" key="14">
    <source>
        <dbReference type="ARBA" id="ARBA00048988"/>
    </source>
</evidence>
<evidence type="ECO:0000256" key="11">
    <source>
        <dbReference type="ARBA" id="ARBA00023242"/>
    </source>
</evidence>
<comment type="similarity">
    <text evidence="2">Belongs to the helicase family. RAD25/XPB subfamily.</text>
</comment>
<evidence type="ECO:0000256" key="10">
    <source>
        <dbReference type="ARBA" id="ARBA00023235"/>
    </source>
</evidence>
<dbReference type="SMART" id="SM00490">
    <property type="entry name" value="HELICc"/>
    <property type="match status" value="1"/>
</dbReference>
<dbReference type="PRINTS" id="PR00851">
    <property type="entry name" value="XRODRMPGMNTB"/>
</dbReference>
<evidence type="ECO:0000256" key="6">
    <source>
        <dbReference type="ARBA" id="ARBA00022806"/>
    </source>
</evidence>
<keyword evidence="7" id="KW-0067">ATP-binding</keyword>
<keyword evidence="8" id="KW-0238">DNA-binding</keyword>
<dbReference type="NCBIfam" id="TIGR00603">
    <property type="entry name" value="rad25"/>
    <property type="match status" value="1"/>
</dbReference>
<evidence type="ECO:0000259" key="17">
    <source>
        <dbReference type="PROSITE" id="PS51194"/>
    </source>
</evidence>
<keyword evidence="6 18" id="KW-0347">Helicase</keyword>
<protein>
    <recommendedName>
        <fullName evidence="13">DNA 3'-5' helicase</fullName>
        <ecNumber evidence="13">5.6.2.4</ecNumber>
    </recommendedName>
</protein>
<feature type="compositionally biased region" description="Basic and acidic residues" evidence="15">
    <location>
        <begin position="52"/>
        <end position="64"/>
    </location>
</feature>
<dbReference type="SUPFAM" id="SSF52540">
    <property type="entry name" value="P-loop containing nucleoside triphosphate hydrolases"/>
    <property type="match status" value="1"/>
</dbReference>
<dbReference type="InterPro" id="IPR014001">
    <property type="entry name" value="Helicase_ATP-bd"/>
</dbReference>
<dbReference type="InterPro" id="IPR027417">
    <property type="entry name" value="P-loop_NTPase"/>
</dbReference>
<sequence>MASAAGQGGLAAPARSKRQLRIAVSAEGIEGPEHEKDGASAPRPTRPGAGQPKEEPRAKRERPQRVGPAAEAEEACAWEAPWMPAALGQGQQPLPEDEAEAQVEWLLPMTHGGGCSLQSETRVQGWEDLRKLQLQPDHPKRPLWVCPGGRVIFETFHPQAAQVADFLIAIAEPVSRPEAVHEYQMTVLSLSAAVSTGVDVEQIVKLLVGLSKNVLDEDFLRFIREQGRSIGKLKLVLRGGRHFLEAADRTLLRRLCEDPDIAQSLAQGQPQADSAEGIPPVEVNSLRVEVVKAAAHRLSLPLLQEYEYALDRTEANPELRAVLRPTASVRTYQQRALSKMFAVDGVAKSGIVVLPCGAGKTLVGIAACCRIGRRSLVLTTTSVAVDQWRRQFLLWTTLAPEDVYVLTAEEKRPVEDAQRRACVLISTYSMLGFTGKRGAESELVLSQLQGLEWGLLVVDEVQVMPARTFRTVATTVKSHCCLGLTATLVREDNLIYDLHWLIGPKLYEASWQQLQDEGFLARVRCVEVWCEMSRAFFAEYLRAADERDAALRRALWTCNPNKLKVCEYLIRFHEHRGDKTIVFSDNIFILEEFAKRLGRYYICGKVDMRERMQILSSFQESSFCNTIFLSKVGDNAIDIPAASVIIQISAHYGSRRQEAQRLGRILRPKPRAFSSGGKFNAFFYSLVSRDTQEMYYANKRQQFLVEQGYNYHVLRDRSVERLDDASLAYAAEATQLQLLKRVLESVRRGEAGEAEEEDVALHGPLAAKSEPPPAPAEERVALAGLSGGLDGSYAVAGPRRPPKPREAA</sequence>
<keyword evidence="11" id="KW-0539">Nucleus</keyword>
<dbReference type="Pfam" id="PF04851">
    <property type="entry name" value="ResIII"/>
    <property type="match status" value="1"/>
</dbReference>
<evidence type="ECO:0000256" key="7">
    <source>
        <dbReference type="ARBA" id="ARBA00022840"/>
    </source>
</evidence>
<feature type="domain" description="Helicase C-terminal" evidence="17">
    <location>
        <begin position="564"/>
        <end position="720"/>
    </location>
</feature>
<dbReference type="InterPro" id="IPR032438">
    <property type="entry name" value="ERCC3_RAD25_C"/>
</dbReference>
<evidence type="ECO:0000256" key="8">
    <source>
        <dbReference type="ARBA" id="ARBA00023125"/>
    </source>
</evidence>
<evidence type="ECO:0000256" key="5">
    <source>
        <dbReference type="ARBA" id="ARBA00022801"/>
    </source>
</evidence>
<dbReference type="CDD" id="cd18029">
    <property type="entry name" value="DEXHc_XPB"/>
    <property type="match status" value="1"/>
</dbReference>
<dbReference type="GO" id="GO:0003677">
    <property type="term" value="F:DNA binding"/>
    <property type="evidence" value="ECO:0007669"/>
    <property type="project" value="UniProtKB-KW"/>
</dbReference>
<dbReference type="EC" id="5.6.2.4" evidence="13"/>
<dbReference type="PANTHER" id="PTHR11274">
    <property type="entry name" value="RAD25/XP-B DNA REPAIR HELICASE"/>
    <property type="match status" value="1"/>
</dbReference>
<comment type="subcellular location">
    <subcellularLocation>
        <location evidence="1">Nucleus</location>
    </subcellularLocation>
</comment>
<organism evidence="18">
    <name type="scientific">Lingulaulax polyedra</name>
    <name type="common">Dinoflagellate</name>
    <name type="synonym">Lingulodinium polyedra</name>
    <dbReference type="NCBI Taxonomy" id="160621"/>
    <lineage>
        <taxon>Eukaryota</taxon>
        <taxon>Sar</taxon>
        <taxon>Alveolata</taxon>
        <taxon>Dinophyceae</taxon>
        <taxon>Gonyaulacales</taxon>
        <taxon>Lingulodiniaceae</taxon>
        <taxon>Lingulaulax</taxon>
    </lineage>
</organism>
<accession>A0A516AG45</accession>
<comment type="catalytic activity">
    <reaction evidence="14">
        <text>ATP + H2O = ADP + phosphate + H(+)</text>
        <dbReference type="Rhea" id="RHEA:13065"/>
        <dbReference type="ChEBI" id="CHEBI:15377"/>
        <dbReference type="ChEBI" id="CHEBI:15378"/>
        <dbReference type="ChEBI" id="CHEBI:30616"/>
        <dbReference type="ChEBI" id="CHEBI:43474"/>
        <dbReference type="ChEBI" id="CHEBI:456216"/>
        <dbReference type="EC" id="5.6.2.4"/>
    </reaction>
</comment>
<dbReference type="GO" id="GO:0006289">
    <property type="term" value="P:nucleotide-excision repair"/>
    <property type="evidence" value="ECO:0007669"/>
    <property type="project" value="InterPro"/>
</dbReference>
<dbReference type="GO" id="GO:0005524">
    <property type="term" value="F:ATP binding"/>
    <property type="evidence" value="ECO:0007669"/>
    <property type="project" value="UniProtKB-KW"/>
</dbReference>
<feature type="region of interest" description="Disordered" evidence="15">
    <location>
        <begin position="752"/>
        <end position="808"/>
    </location>
</feature>
<dbReference type="GO" id="GO:0043138">
    <property type="term" value="F:3'-5' DNA helicase activity"/>
    <property type="evidence" value="ECO:0007669"/>
    <property type="project" value="UniProtKB-EC"/>
</dbReference>
<evidence type="ECO:0000256" key="13">
    <source>
        <dbReference type="ARBA" id="ARBA00034808"/>
    </source>
</evidence>
<evidence type="ECO:0000256" key="15">
    <source>
        <dbReference type="SAM" id="MobiDB-lite"/>
    </source>
</evidence>
<dbReference type="InterPro" id="IPR032830">
    <property type="entry name" value="XPB/Ssl2_N"/>
</dbReference>
<dbReference type="PROSITE" id="PS51192">
    <property type="entry name" value="HELICASE_ATP_BIND_1"/>
    <property type="match status" value="1"/>
</dbReference>
<dbReference type="GO" id="GO:0097550">
    <property type="term" value="C:transcription preinitiation complex"/>
    <property type="evidence" value="ECO:0007669"/>
    <property type="project" value="TreeGrafter"/>
</dbReference>
<evidence type="ECO:0000256" key="12">
    <source>
        <dbReference type="ARBA" id="ARBA00034617"/>
    </source>
</evidence>
<dbReference type="GO" id="GO:0005675">
    <property type="term" value="C:transcription factor TFIIH holo complex"/>
    <property type="evidence" value="ECO:0007669"/>
    <property type="project" value="TreeGrafter"/>
</dbReference>
<evidence type="ECO:0000256" key="2">
    <source>
        <dbReference type="ARBA" id="ARBA00006637"/>
    </source>
</evidence>
<dbReference type="SMART" id="SM00487">
    <property type="entry name" value="DEXDc"/>
    <property type="match status" value="1"/>
</dbReference>
<dbReference type="Pfam" id="PF13625">
    <property type="entry name" value="Helicase_C_3"/>
    <property type="match status" value="1"/>
</dbReference>
<dbReference type="Gene3D" id="3.40.50.300">
    <property type="entry name" value="P-loop containing nucleotide triphosphate hydrolases"/>
    <property type="match status" value="2"/>
</dbReference>
<reference evidence="18" key="1">
    <citation type="journal article" date="2019" name="Microorganisms">
        <title>DNA Damage Response Pathways in Dinoflagellates.</title>
        <authorList>
            <person name="Li C."/>
            <person name="Wong J."/>
        </authorList>
    </citation>
    <scope>NUCLEOTIDE SEQUENCE</scope>
</reference>
<comment type="catalytic activity">
    <reaction evidence="12">
        <text>Couples ATP hydrolysis with the unwinding of duplex DNA by translocating in the 3'-5' direction.</text>
        <dbReference type="EC" id="5.6.2.4"/>
    </reaction>
</comment>
<keyword evidence="9" id="KW-0234">DNA repair</keyword>
<dbReference type="GO" id="GO:0000112">
    <property type="term" value="C:nucleotide-excision repair factor 3 complex"/>
    <property type="evidence" value="ECO:0007669"/>
    <property type="project" value="TreeGrafter"/>
</dbReference>
<feature type="domain" description="Helicase ATP-binding" evidence="16">
    <location>
        <begin position="341"/>
        <end position="506"/>
    </location>
</feature>
<evidence type="ECO:0000313" key="18">
    <source>
        <dbReference type="EMBL" id="QDO16284.1"/>
    </source>
</evidence>
<dbReference type="EMBL" id="MN125817">
    <property type="protein sequence ID" value="QDO16284.1"/>
    <property type="molecule type" value="mRNA"/>
</dbReference>